<dbReference type="PANTHER" id="PTHR36838">
    <property type="entry name" value="AUXIN EFFLUX CARRIER FAMILY PROTEIN"/>
    <property type="match status" value="1"/>
</dbReference>
<gene>
    <name evidence="9" type="ORF">IAA54_11005</name>
</gene>
<dbReference type="EMBL" id="DVHF01000141">
    <property type="protein sequence ID" value="HIR58182.1"/>
    <property type="molecule type" value="Genomic_DNA"/>
</dbReference>
<comment type="caution">
    <text evidence="9">The sequence shown here is derived from an EMBL/GenBank/DDBJ whole genome shotgun (WGS) entry which is preliminary data.</text>
</comment>
<evidence type="ECO:0000256" key="1">
    <source>
        <dbReference type="ARBA" id="ARBA00004651"/>
    </source>
</evidence>
<feature type="transmembrane region" description="Helical" evidence="8">
    <location>
        <begin position="186"/>
        <end position="207"/>
    </location>
</feature>
<name>A0A9D1DSG8_9FIRM</name>
<feature type="transmembrane region" description="Helical" evidence="8">
    <location>
        <begin position="6"/>
        <end position="24"/>
    </location>
</feature>
<evidence type="ECO:0000256" key="2">
    <source>
        <dbReference type="ARBA" id="ARBA00010145"/>
    </source>
</evidence>
<feature type="transmembrane region" description="Helical" evidence="8">
    <location>
        <begin position="36"/>
        <end position="54"/>
    </location>
</feature>
<dbReference type="Proteomes" id="UP000886785">
    <property type="component" value="Unassembled WGS sequence"/>
</dbReference>
<keyword evidence="3" id="KW-0813">Transport</keyword>
<evidence type="ECO:0000313" key="9">
    <source>
        <dbReference type="EMBL" id="HIR58182.1"/>
    </source>
</evidence>
<feature type="transmembrane region" description="Helical" evidence="8">
    <location>
        <begin position="124"/>
        <end position="144"/>
    </location>
</feature>
<proteinExistence type="inferred from homology"/>
<feature type="transmembrane region" description="Helical" evidence="8">
    <location>
        <begin position="250"/>
        <end position="269"/>
    </location>
</feature>
<evidence type="ECO:0000256" key="6">
    <source>
        <dbReference type="ARBA" id="ARBA00022989"/>
    </source>
</evidence>
<sequence>MIALLLAEQIGVLFLMMAGGFVLVKTGLVKSEESRTLSMVSIYLILPCVTIHAFQVEYSDEIRNGFLLGIFAAVAIHLILFLLSWIFGRLLHLEAVEKASLIYSNAGNLILPLVTAVLGPEWEIYATSFLCVQMILIWTHGQSLMRGQAGINWKKILLNLNLIAIAVGLILFFARIRLPELLGDAVGSMASTIGPVSMVMIGMLLGSVKWKSVFSGQRIYLIVALKMLVFPTAALVFLKLLASVAPVADAQTILLISLLAVITPSASTITQMAQLYNRNAAYASAINVFTTVVCIVTMPLMVLLYTL</sequence>
<reference evidence="9" key="1">
    <citation type="submission" date="2020-10" db="EMBL/GenBank/DDBJ databases">
        <authorList>
            <person name="Gilroy R."/>
        </authorList>
    </citation>
    <scope>NUCLEOTIDE SEQUENCE</scope>
    <source>
        <strain evidence="9">ChiSjej1B19-7085</strain>
    </source>
</reference>
<keyword evidence="6 8" id="KW-1133">Transmembrane helix</keyword>
<dbReference type="Pfam" id="PF03547">
    <property type="entry name" value="Mem_trans"/>
    <property type="match status" value="2"/>
</dbReference>
<keyword evidence="5 8" id="KW-0812">Transmembrane</keyword>
<feature type="transmembrane region" description="Helical" evidence="8">
    <location>
        <begin position="100"/>
        <end position="118"/>
    </location>
</feature>
<feature type="transmembrane region" description="Helical" evidence="8">
    <location>
        <begin position="156"/>
        <end position="174"/>
    </location>
</feature>
<organism evidence="9 10">
    <name type="scientific">Candidatus Gallacutalibacter pullicola</name>
    <dbReference type="NCBI Taxonomy" id="2840830"/>
    <lineage>
        <taxon>Bacteria</taxon>
        <taxon>Bacillati</taxon>
        <taxon>Bacillota</taxon>
        <taxon>Clostridia</taxon>
        <taxon>Eubacteriales</taxon>
        <taxon>Candidatus Gallacutalibacter</taxon>
    </lineage>
</organism>
<dbReference type="AlphaFoldDB" id="A0A9D1DSG8"/>
<evidence type="ECO:0000256" key="3">
    <source>
        <dbReference type="ARBA" id="ARBA00022448"/>
    </source>
</evidence>
<accession>A0A9D1DSG8</accession>
<evidence type="ECO:0000256" key="5">
    <source>
        <dbReference type="ARBA" id="ARBA00022692"/>
    </source>
</evidence>
<keyword evidence="7 8" id="KW-0472">Membrane</keyword>
<evidence type="ECO:0000313" key="10">
    <source>
        <dbReference type="Proteomes" id="UP000886785"/>
    </source>
</evidence>
<keyword evidence="4" id="KW-1003">Cell membrane</keyword>
<feature type="transmembrane region" description="Helical" evidence="8">
    <location>
        <begin position="66"/>
        <end position="88"/>
    </location>
</feature>
<dbReference type="InterPro" id="IPR004776">
    <property type="entry name" value="Mem_transp_PIN-like"/>
</dbReference>
<comment type="subcellular location">
    <subcellularLocation>
        <location evidence="1">Cell membrane</location>
        <topology evidence="1">Multi-pass membrane protein</topology>
    </subcellularLocation>
</comment>
<dbReference type="InterPro" id="IPR038770">
    <property type="entry name" value="Na+/solute_symporter_sf"/>
</dbReference>
<dbReference type="GO" id="GO:0005886">
    <property type="term" value="C:plasma membrane"/>
    <property type="evidence" value="ECO:0007669"/>
    <property type="project" value="UniProtKB-SubCell"/>
</dbReference>
<dbReference type="PANTHER" id="PTHR36838:SF1">
    <property type="entry name" value="SLR1864 PROTEIN"/>
    <property type="match status" value="1"/>
</dbReference>
<comment type="similarity">
    <text evidence="2">Belongs to the auxin efflux carrier (TC 2.A.69) family.</text>
</comment>
<evidence type="ECO:0000256" key="4">
    <source>
        <dbReference type="ARBA" id="ARBA00022475"/>
    </source>
</evidence>
<evidence type="ECO:0000256" key="7">
    <source>
        <dbReference type="ARBA" id="ARBA00023136"/>
    </source>
</evidence>
<protein>
    <submittedName>
        <fullName evidence="9">AEC family transporter</fullName>
    </submittedName>
</protein>
<dbReference type="GO" id="GO:0055085">
    <property type="term" value="P:transmembrane transport"/>
    <property type="evidence" value="ECO:0007669"/>
    <property type="project" value="InterPro"/>
</dbReference>
<evidence type="ECO:0000256" key="8">
    <source>
        <dbReference type="SAM" id="Phobius"/>
    </source>
</evidence>
<dbReference type="Gene3D" id="1.20.1530.20">
    <property type="match status" value="1"/>
</dbReference>
<reference evidence="9" key="2">
    <citation type="journal article" date="2021" name="PeerJ">
        <title>Extensive microbial diversity within the chicken gut microbiome revealed by metagenomics and culture.</title>
        <authorList>
            <person name="Gilroy R."/>
            <person name="Ravi A."/>
            <person name="Getino M."/>
            <person name="Pursley I."/>
            <person name="Horton D.L."/>
            <person name="Alikhan N.F."/>
            <person name="Baker D."/>
            <person name="Gharbi K."/>
            <person name="Hall N."/>
            <person name="Watson M."/>
            <person name="Adriaenssens E.M."/>
            <person name="Foster-Nyarko E."/>
            <person name="Jarju S."/>
            <person name="Secka A."/>
            <person name="Antonio M."/>
            <person name="Oren A."/>
            <person name="Chaudhuri R.R."/>
            <person name="La Ragione R."/>
            <person name="Hildebrand F."/>
            <person name="Pallen M.J."/>
        </authorList>
    </citation>
    <scope>NUCLEOTIDE SEQUENCE</scope>
    <source>
        <strain evidence="9">ChiSjej1B19-7085</strain>
    </source>
</reference>
<feature type="transmembrane region" description="Helical" evidence="8">
    <location>
        <begin position="219"/>
        <end position="238"/>
    </location>
</feature>
<feature type="transmembrane region" description="Helical" evidence="8">
    <location>
        <begin position="281"/>
        <end position="305"/>
    </location>
</feature>